<evidence type="ECO:0000256" key="4">
    <source>
        <dbReference type="ARBA" id="ARBA00022692"/>
    </source>
</evidence>
<dbReference type="PATRIC" id="fig|908627.4.peg.74"/>
<dbReference type="AlphaFoldDB" id="A0A0J1D6C4"/>
<accession>A0A0J1D6C4</accession>
<keyword evidence="2" id="KW-0813">Transport</keyword>
<evidence type="ECO:0000256" key="2">
    <source>
        <dbReference type="ARBA" id="ARBA00022448"/>
    </source>
</evidence>
<feature type="transmembrane region" description="Helical" evidence="10">
    <location>
        <begin position="57"/>
        <end position="78"/>
    </location>
</feature>
<evidence type="ECO:0000256" key="8">
    <source>
        <dbReference type="ARBA" id="ARBA00039168"/>
    </source>
</evidence>
<dbReference type="Pfam" id="PF00893">
    <property type="entry name" value="Multi_Drug_Res"/>
    <property type="match status" value="1"/>
</dbReference>
<evidence type="ECO:0000256" key="7">
    <source>
        <dbReference type="ARBA" id="ARBA00038151"/>
    </source>
</evidence>
<reference evidence="11 12" key="1">
    <citation type="journal article" date="2015" name="Genome Announc.">
        <title>Draft Genome Sequence of Burkholderia sp. Strain PML1(12), an Ectomycorrhizosphere-Inhabiting Bacterium with Effective Mineral-Weathering Ability.</title>
        <authorList>
            <person name="Uroz S."/>
            <person name="Oger P."/>
        </authorList>
    </citation>
    <scope>NUCLEOTIDE SEQUENCE [LARGE SCALE GENOMIC DNA]</scope>
    <source>
        <strain evidence="12">PML1(12)</strain>
    </source>
</reference>
<dbReference type="Proteomes" id="UP000035963">
    <property type="component" value="Unassembled WGS sequence"/>
</dbReference>
<evidence type="ECO:0000256" key="5">
    <source>
        <dbReference type="ARBA" id="ARBA00022989"/>
    </source>
</evidence>
<comment type="caution">
    <text evidence="11">The sequence shown here is derived from an EMBL/GenBank/DDBJ whole genome shotgun (WGS) entry which is preliminary data.</text>
</comment>
<dbReference type="Gene3D" id="1.10.3730.20">
    <property type="match status" value="1"/>
</dbReference>
<keyword evidence="6 10" id="KW-0472">Membrane</keyword>
<dbReference type="PANTHER" id="PTHR30561:SF0">
    <property type="entry name" value="GUANIDINIUM EXPORTER"/>
    <property type="match status" value="1"/>
</dbReference>
<dbReference type="FunFam" id="1.10.3730.20:FF:000001">
    <property type="entry name" value="Quaternary ammonium compound resistance transporter SugE"/>
    <property type="match status" value="1"/>
</dbReference>
<dbReference type="NCBIfam" id="NF008512">
    <property type="entry name" value="PRK11431.1"/>
    <property type="match status" value="1"/>
</dbReference>
<dbReference type="EMBL" id="AEJF01000002">
    <property type="protein sequence ID" value="KLU28206.1"/>
    <property type="molecule type" value="Genomic_DNA"/>
</dbReference>
<evidence type="ECO:0000256" key="1">
    <source>
        <dbReference type="ARBA" id="ARBA00004651"/>
    </source>
</evidence>
<evidence type="ECO:0000313" key="11">
    <source>
        <dbReference type="EMBL" id="KLU28206.1"/>
    </source>
</evidence>
<keyword evidence="3" id="KW-1003">Cell membrane</keyword>
<evidence type="ECO:0000256" key="10">
    <source>
        <dbReference type="SAM" id="Phobius"/>
    </source>
</evidence>
<dbReference type="OrthoDB" id="9808638at2"/>
<organism evidence="11 12">
    <name type="scientific">Caballeronia mineralivorans PML1(12)</name>
    <dbReference type="NCBI Taxonomy" id="908627"/>
    <lineage>
        <taxon>Bacteria</taxon>
        <taxon>Pseudomonadati</taxon>
        <taxon>Pseudomonadota</taxon>
        <taxon>Betaproteobacteria</taxon>
        <taxon>Burkholderiales</taxon>
        <taxon>Burkholderiaceae</taxon>
        <taxon>Caballeronia</taxon>
    </lineage>
</organism>
<dbReference type="InterPro" id="IPR045324">
    <property type="entry name" value="Small_multidrug_res"/>
</dbReference>
<feature type="transmembrane region" description="Helical" evidence="10">
    <location>
        <begin position="33"/>
        <end position="50"/>
    </location>
</feature>
<dbReference type="GO" id="GO:0022857">
    <property type="term" value="F:transmembrane transporter activity"/>
    <property type="evidence" value="ECO:0007669"/>
    <property type="project" value="InterPro"/>
</dbReference>
<comment type="subcellular location">
    <subcellularLocation>
        <location evidence="1 9">Cell membrane</location>
        <topology evidence="1 9">Multi-pass membrane protein</topology>
    </subcellularLocation>
</comment>
<comment type="similarity">
    <text evidence="7">Belongs to the drug/metabolite transporter (DMT) superfamily. Small multidrug resistance (SMR) (TC 2.A.7.1) family. Gdx/SugE subfamily.</text>
</comment>
<gene>
    <name evidence="11" type="ORF">EOS_00350</name>
</gene>
<dbReference type="GO" id="GO:0005886">
    <property type="term" value="C:plasma membrane"/>
    <property type="evidence" value="ECO:0007669"/>
    <property type="project" value="UniProtKB-SubCell"/>
</dbReference>
<evidence type="ECO:0000256" key="3">
    <source>
        <dbReference type="ARBA" id="ARBA00022475"/>
    </source>
</evidence>
<keyword evidence="4 9" id="KW-0812">Transmembrane</keyword>
<dbReference type="InterPro" id="IPR000390">
    <property type="entry name" value="Small_drug/metabolite_transptr"/>
</dbReference>
<evidence type="ECO:0000256" key="9">
    <source>
        <dbReference type="RuleBase" id="RU003942"/>
    </source>
</evidence>
<dbReference type="InterPro" id="IPR037185">
    <property type="entry name" value="EmrE-like"/>
</dbReference>
<protein>
    <recommendedName>
        <fullName evidence="8">Guanidinium exporter</fullName>
    </recommendedName>
</protein>
<evidence type="ECO:0000313" key="12">
    <source>
        <dbReference type="Proteomes" id="UP000035963"/>
    </source>
</evidence>
<dbReference type="RefSeq" id="WP_047844619.1">
    <property type="nucleotide sequence ID" value="NZ_AEJF01000002.1"/>
</dbReference>
<keyword evidence="12" id="KW-1185">Reference proteome</keyword>
<dbReference type="GO" id="GO:1990961">
    <property type="term" value="P:xenobiotic detoxification by transmembrane export across the plasma membrane"/>
    <property type="evidence" value="ECO:0007669"/>
    <property type="project" value="UniProtKB-ARBA"/>
</dbReference>
<proteinExistence type="inferred from homology"/>
<dbReference type="SUPFAM" id="SSF103481">
    <property type="entry name" value="Multidrug resistance efflux transporter EmrE"/>
    <property type="match status" value="1"/>
</dbReference>
<evidence type="ECO:0000256" key="6">
    <source>
        <dbReference type="ARBA" id="ARBA00023136"/>
    </source>
</evidence>
<dbReference type="PANTHER" id="PTHR30561">
    <property type="entry name" value="SMR FAMILY PROTON-DEPENDENT DRUG EFFLUX TRANSPORTER SUGE"/>
    <property type="match status" value="1"/>
</dbReference>
<sequence length="106" mass="10995">MSWFLLFIAGLLEVAWAAGLKTSEGFTRLWPSVFTLVTAVGSFVLLALAMRQLPLGTAYAVWTGIGAVGAFVFGIVMLGEAVTVARVASAALIVVGLIGLKLSSGH</sequence>
<name>A0A0J1D6C4_9BURK</name>
<keyword evidence="5 10" id="KW-1133">Transmembrane helix</keyword>
<feature type="transmembrane region" description="Helical" evidence="10">
    <location>
        <begin position="84"/>
        <end position="102"/>
    </location>
</feature>